<dbReference type="Gene3D" id="3.90.470.10">
    <property type="entry name" value="Ribosomal protein L22/L17"/>
    <property type="match status" value="1"/>
</dbReference>
<dbReference type="Proteomes" id="UP000006310">
    <property type="component" value="Chromosome 6"/>
</dbReference>
<dbReference type="InterPro" id="IPR047867">
    <property type="entry name" value="Ribosomal_uL22_bac/org-type"/>
</dbReference>
<name>J7RMK4_HUIN7</name>
<gene>
    <name evidence="5" type="primary">KNAG0F01300</name>
    <name evidence="5" type="ordered locus">KNAG_0F01300</name>
</gene>
<dbReference type="STRING" id="1071383.J7RMK4"/>
<accession>J7RMK4</accession>
<dbReference type="GO" id="GO:0003735">
    <property type="term" value="F:structural constituent of ribosome"/>
    <property type="evidence" value="ECO:0007669"/>
    <property type="project" value="EnsemblFungi"/>
</dbReference>
<dbReference type="PANTHER" id="PTHR13501">
    <property type="entry name" value="CHLOROPLAST 50S RIBOSOMAL PROTEIN L22-RELATED"/>
    <property type="match status" value="1"/>
</dbReference>
<evidence type="ECO:0000256" key="4">
    <source>
        <dbReference type="RuleBase" id="RU004005"/>
    </source>
</evidence>
<dbReference type="GO" id="GO:0005762">
    <property type="term" value="C:mitochondrial large ribosomal subunit"/>
    <property type="evidence" value="ECO:0007669"/>
    <property type="project" value="EnsemblFungi"/>
</dbReference>
<dbReference type="Pfam" id="PF00237">
    <property type="entry name" value="Ribosomal_L22"/>
    <property type="match status" value="1"/>
</dbReference>
<dbReference type="InterPro" id="IPR036394">
    <property type="entry name" value="Ribosomal_uL22_sf"/>
</dbReference>
<dbReference type="RefSeq" id="XP_022465044.1">
    <property type="nucleotide sequence ID" value="XM_022608559.1"/>
</dbReference>
<dbReference type="GeneID" id="34526513"/>
<evidence type="ECO:0000313" key="6">
    <source>
        <dbReference type="Proteomes" id="UP000006310"/>
    </source>
</evidence>
<dbReference type="SUPFAM" id="SSF54843">
    <property type="entry name" value="Ribosomal protein L22"/>
    <property type="match status" value="1"/>
</dbReference>
<dbReference type="OrthoDB" id="416470at2759"/>
<dbReference type="OMA" id="WVQLADK"/>
<dbReference type="PANTHER" id="PTHR13501:SF8">
    <property type="entry name" value="LARGE RIBOSOMAL SUBUNIT PROTEIN UL22M"/>
    <property type="match status" value="1"/>
</dbReference>
<evidence type="ECO:0000256" key="3">
    <source>
        <dbReference type="ARBA" id="ARBA00023274"/>
    </source>
</evidence>
<keyword evidence="3 4" id="KW-0687">Ribonucleoprotein</keyword>
<evidence type="ECO:0008006" key="7">
    <source>
        <dbReference type="Google" id="ProtNLM"/>
    </source>
</evidence>
<dbReference type="eggNOG" id="KOG1711">
    <property type="taxonomic scope" value="Eukaryota"/>
</dbReference>
<protein>
    <recommendedName>
        <fullName evidence="7">Ribosomal protein L22</fullName>
    </recommendedName>
</protein>
<dbReference type="AlphaFoldDB" id="J7RMK4"/>
<reference evidence="6" key="2">
    <citation type="submission" date="2012-08" db="EMBL/GenBank/DDBJ databases">
        <title>Genome sequence of Kazachstania naganishii.</title>
        <authorList>
            <person name="Gordon J.L."/>
            <person name="Armisen D."/>
            <person name="Proux-Wera E."/>
            <person name="OhEigeartaigh S.S."/>
            <person name="Byrne K.P."/>
            <person name="Wolfe K.H."/>
        </authorList>
    </citation>
    <scope>NUCLEOTIDE SEQUENCE [LARGE SCALE GENOMIC DNA]</scope>
    <source>
        <strain evidence="6">ATCC MYA-139 / BCRC 22969 / CBS 8797 / CCRC 22969 / KCTC 17520 / NBRC 10181 / NCYC 3082</strain>
    </source>
</reference>
<evidence type="ECO:0000256" key="1">
    <source>
        <dbReference type="ARBA" id="ARBA00009451"/>
    </source>
</evidence>
<dbReference type="GO" id="GO:0006412">
    <property type="term" value="P:translation"/>
    <property type="evidence" value="ECO:0007669"/>
    <property type="project" value="InterPro"/>
</dbReference>
<dbReference type="FunFam" id="3.90.470.10:FF:000022">
    <property type="entry name" value="Mitochondrial ribosomal protein"/>
    <property type="match status" value="1"/>
</dbReference>
<evidence type="ECO:0000256" key="2">
    <source>
        <dbReference type="ARBA" id="ARBA00022980"/>
    </source>
</evidence>
<reference evidence="5 6" key="1">
    <citation type="journal article" date="2011" name="Proc. Natl. Acad. Sci. U.S.A.">
        <title>Evolutionary erosion of yeast sex chromosomes by mating-type switching accidents.</title>
        <authorList>
            <person name="Gordon J.L."/>
            <person name="Armisen D."/>
            <person name="Proux-Wera E."/>
            <person name="Oheigeartaigh S.S."/>
            <person name="Byrne K.P."/>
            <person name="Wolfe K.H."/>
        </authorList>
    </citation>
    <scope>NUCLEOTIDE SEQUENCE [LARGE SCALE GENOMIC DNA]</scope>
    <source>
        <strain evidence="6">ATCC MYA-139 / BCRC 22969 / CBS 8797 / CCRC 22969 / KCTC 17520 / NBRC 10181 / NCYC 3082</strain>
    </source>
</reference>
<sequence length="294" mass="33004">MIRIGSTVRSAPAARLFHSSVRALNGGSLFGLLTPQGSSKESAAVSSVTNRLQLAMESDETDSDAVSAGRKLVTLETDKPLQEFIKAQRPMERPATELLLSPLRKRIYDAVCEKNGGFYKRGTTVSLDGLKHKLDLTKAEIDALEPSVYTQSYRIKSTMKKATMFLRKFRGVDLKKGITQCHFAQQQLGRDVGDLLERAMTDAKKLGLDADDLYIAQIWTGSDGSWVKRIDHKGRGRMGIIRHRYIHVKCVLRTKSVTKRRLAYERELKLDARKPWVQLADKPIRGVTGGVYKW</sequence>
<dbReference type="InterPro" id="IPR001063">
    <property type="entry name" value="Ribosomal_uL22"/>
</dbReference>
<organism evidence="5 6">
    <name type="scientific">Huiozyma naganishii (strain ATCC MYA-139 / BCRC 22969 / CBS 8797 / KCTC 17520 / NBRC 10181 / NCYC 3082 / Yp74L-3)</name>
    <name type="common">Yeast</name>
    <name type="synonym">Kazachstania naganishii</name>
    <dbReference type="NCBI Taxonomy" id="1071383"/>
    <lineage>
        <taxon>Eukaryota</taxon>
        <taxon>Fungi</taxon>
        <taxon>Dikarya</taxon>
        <taxon>Ascomycota</taxon>
        <taxon>Saccharomycotina</taxon>
        <taxon>Saccharomycetes</taxon>
        <taxon>Saccharomycetales</taxon>
        <taxon>Saccharomycetaceae</taxon>
        <taxon>Huiozyma</taxon>
    </lineage>
</organism>
<dbReference type="HOGENOM" id="CLU_081667_0_0_1"/>
<comment type="similarity">
    <text evidence="1 4">Belongs to the universal ribosomal protein uL22 family.</text>
</comment>
<keyword evidence="2 4" id="KW-0689">Ribosomal protein</keyword>
<dbReference type="EMBL" id="HE978319">
    <property type="protein sequence ID" value="CCK70798.1"/>
    <property type="molecule type" value="Genomic_DNA"/>
</dbReference>
<dbReference type="KEGG" id="kng:KNAG_0F01300"/>
<keyword evidence="6" id="KW-1185">Reference proteome</keyword>
<evidence type="ECO:0000313" key="5">
    <source>
        <dbReference type="EMBL" id="CCK70798.1"/>
    </source>
</evidence>
<proteinExistence type="inferred from homology"/>